<proteinExistence type="predicted"/>
<dbReference type="EMBL" id="LT608328">
    <property type="protein sequence ID" value="SCM56572.1"/>
    <property type="molecule type" value="Genomic_DNA"/>
</dbReference>
<organism evidence="2 3">
    <name type="scientific">Petrimonas mucosa</name>
    <dbReference type="NCBI Taxonomy" id="1642646"/>
    <lineage>
        <taxon>Bacteria</taxon>
        <taxon>Pseudomonadati</taxon>
        <taxon>Bacteroidota</taxon>
        <taxon>Bacteroidia</taxon>
        <taxon>Bacteroidales</taxon>
        <taxon>Dysgonomonadaceae</taxon>
        <taxon>Petrimonas</taxon>
    </lineage>
</organism>
<evidence type="ECO:0000256" key="1">
    <source>
        <dbReference type="SAM" id="SignalP"/>
    </source>
</evidence>
<dbReference type="KEGG" id="pmuc:ING2E5A_0945"/>
<name>A0A1G4G5H8_9BACT</name>
<gene>
    <name evidence="2" type="ORF">ING2E5A_0945</name>
</gene>
<reference evidence="2 3" key="1">
    <citation type="submission" date="2016-08" db="EMBL/GenBank/DDBJ databases">
        <authorList>
            <person name="Seilhamer J.J."/>
        </authorList>
    </citation>
    <scope>NUCLEOTIDE SEQUENCE [LARGE SCALE GENOMIC DNA]</scope>
    <source>
        <strain evidence="2">ING2-E5A</strain>
    </source>
</reference>
<dbReference type="STRING" id="1642646.ING2E5A_0945"/>
<dbReference type="RefSeq" id="WP_071136377.1">
    <property type="nucleotide sequence ID" value="NZ_DUQN01000072.1"/>
</dbReference>
<protein>
    <submittedName>
        <fullName evidence="2">Putative membrane protein</fullName>
    </submittedName>
</protein>
<keyword evidence="1" id="KW-0732">Signal</keyword>
<keyword evidence="3" id="KW-1185">Reference proteome</keyword>
<accession>A0A1G4G5H8</accession>
<dbReference type="Gene3D" id="3.30.530.80">
    <property type="match status" value="1"/>
</dbReference>
<sequence length="189" mass="21170">MKKTIFTALFFASLLIQVRAQSVFTTVPVVNGKVVFQQFIHIDQALTADQRYAMLYKWGKDNYAGNPLLSGIRFDDKAKSITVGSKIELLLPQNSSGVREKVIMNYRFDASITNSGCMLVIRDITYQNSQSSGSAFFPKTFTAEETITPAAISAVSGTDKEFRTNTQKSTLFYLNELYNELSKVFSLNK</sequence>
<feature type="signal peptide" evidence="1">
    <location>
        <begin position="1"/>
        <end position="22"/>
    </location>
</feature>
<feature type="chain" id="PRO_5009603825" evidence="1">
    <location>
        <begin position="23"/>
        <end position="189"/>
    </location>
</feature>
<evidence type="ECO:0000313" key="3">
    <source>
        <dbReference type="Proteomes" id="UP000178485"/>
    </source>
</evidence>
<dbReference type="AlphaFoldDB" id="A0A1G4G5H8"/>
<evidence type="ECO:0000313" key="2">
    <source>
        <dbReference type="EMBL" id="SCM56572.1"/>
    </source>
</evidence>
<dbReference type="Proteomes" id="UP000178485">
    <property type="component" value="Chromosome i"/>
</dbReference>